<dbReference type="STRING" id="1802074.A3J15_03325"/>
<dbReference type="InterPro" id="IPR036439">
    <property type="entry name" value="Dockerin_dom_sf"/>
</dbReference>
<evidence type="ECO:0000313" key="1">
    <source>
        <dbReference type="EMBL" id="OGK56958.1"/>
    </source>
</evidence>
<dbReference type="EMBL" id="MGAY01000018">
    <property type="protein sequence ID" value="OGK56958.1"/>
    <property type="molecule type" value="Genomic_DNA"/>
</dbReference>
<proteinExistence type="predicted"/>
<protein>
    <recommendedName>
        <fullName evidence="3">Dockerin domain-containing protein</fullName>
    </recommendedName>
</protein>
<dbReference type="InterPro" id="IPR018247">
    <property type="entry name" value="EF_Hand_1_Ca_BS"/>
</dbReference>
<sequence>MFKNPLAHVCVPCCLFFAIILLLPKLTLAQSNSVNFSPKAILVNLDPIENGKTMMTEFWSHLFPGKTPGQAAKEAAQANIDAFKRLSNDSINYQVVKQITVTSFPKYLNGFNYSFAKYREWDCNGSDPTGNCEKQKWQVDYVSFIKDNHICRIAEENNVDEIWISSPTFTLAYESFMIGPENGFWVNGPFYKVDDCNKNYIVMTSEFGPRPFTHIYAHRIESTMTFITENWNSGDRQKYWENFSIICQLPMGTTSTPCATTYCGYGHIPSNAQGQYDYANKNYKNSSCIDWKNFPNFKGEKENLNCDKWNCTDTNPGGWEEFWFGSLPRSDGEIDMVSRYNTSFKMKKNWWYYLLYPANAIEFKNSQHASARPTPTIIPSQTVSATPTNPIQPTITNITCSKRGNGDSDCNDIINLADFNIWRGEYYNLSRSQNDVKYRSDFNSDGNITLSDFNLWRTNYFKQ</sequence>
<evidence type="ECO:0008006" key="3">
    <source>
        <dbReference type="Google" id="ProtNLM"/>
    </source>
</evidence>
<reference evidence="1 2" key="1">
    <citation type="journal article" date="2016" name="Nat. Commun.">
        <title>Thousands of microbial genomes shed light on interconnected biogeochemical processes in an aquifer system.</title>
        <authorList>
            <person name="Anantharaman K."/>
            <person name="Brown C.T."/>
            <person name="Hug L.A."/>
            <person name="Sharon I."/>
            <person name="Castelle C.J."/>
            <person name="Probst A.J."/>
            <person name="Thomas B.C."/>
            <person name="Singh A."/>
            <person name="Wilkins M.J."/>
            <person name="Karaoz U."/>
            <person name="Brodie E.L."/>
            <person name="Williams K.H."/>
            <person name="Hubbard S.S."/>
            <person name="Banfield J.F."/>
        </authorList>
    </citation>
    <scope>NUCLEOTIDE SEQUENCE [LARGE SCALE GENOMIC DNA]</scope>
</reference>
<accession>A0A1F7JMX1</accession>
<comment type="caution">
    <text evidence="1">The sequence shown here is derived from an EMBL/GenBank/DDBJ whole genome shotgun (WGS) entry which is preliminary data.</text>
</comment>
<dbReference type="GO" id="GO:0000272">
    <property type="term" value="P:polysaccharide catabolic process"/>
    <property type="evidence" value="ECO:0007669"/>
    <property type="project" value="InterPro"/>
</dbReference>
<gene>
    <name evidence="1" type="ORF">A3J15_03325</name>
</gene>
<dbReference type="Gene3D" id="1.10.1330.10">
    <property type="entry name" value="Dockerin domain"/>
    <property type="match status" value="1"/>
</dbReference>
<dbReference type="SUPFAM" id="SSF63446">
    <property type="entry name" value="Type I dockerin domain"/>
    <property type="match status" value="1"/>
</dbReference>
<dbReference type="AlphaFoldDB" id="A0A1F7JMX1"/>
<name>A0A1F7JMX1_9BACT</name>
<dbReference type="Proteomes" id="UP000176376">
    <property type="component" value="Unassembled WGS sequence"/>
</dbReference>
<organism evidence="1 2">
    <name type="scientific">Candidatus Roizmanbacteria bacterium RIFCSPLOWO2_02_FULL_38_10</name>
    <dbReference type="NCBI Taxonomy" id="1802074"/>
    <lineage>
        <taxon>Bacteria</taxon>
        <taxon>Candidatus Roizmaniibacteriota</taxon>
    </lineage>
</organism>
<evidence type="ECO:0000313" key="2">
    <source>
        <dbReference type="Proteomes" id="UP000176376"/>
    </source>
</evidence>
<dbReference type="PROSITE" id="PS00018">
    <property type="entry name" value="EF_HAND_1"/>
    <property type="match status" value="1"/>
</dbReference>